<reference evidence="2" key="1">
    <citation type="submission" date="2021-06" db="EMBL/GenBank/DDBJ databases">
        <title>Parelaphostrongylus tenuis whole genome reference sequence.</title>
        <authorList>
            <person name="Garwood T.J."/>
            <person name="Larsen P.A."/>
            <person name="Fountain-Jones N.M."/>
            <person name="Garbe J.R."/>
            <person name="Macchietto M.G."/>
            <person name="Kania S.A."/>
            <person name="Gerhold R.W."/>
            <person name="Richards J.E."/>
            <person name="Wolf T.M."/>
        </authorList>
    </citation>
    <scope>NUCLEOTIDE SEQUENCE</scope>
    <source>
        <strain evidence="2">MNPRO001-30</strain>
        <tissue evidence="2">Meninges</tissue>
    </source>
</reference>
<keyword evidence="3" id="KW-1185">Reference proteome</keyword>
<name>A0AAD5N063_PARTN</name>
<organism evidence="2 3">
    <name type="scientific">Parelaphostrongylus tenuis</name>
    <name type="common">Meningeal worm</name>
    <dbReference type="NCBI Taxonomy" id="148309"/>
    <lineage>
        <taxon>Eukaryota</taxon>
        <taxon>Metazoa</taxon>
        <taxon>Ecdysozoa</taxon>
        <taxon>Nematoda</taxon>
        <taxon>Chromadorea</taxon>
        <taxon>Rhabditida</taxon>
        <taxon>Rhabditina</taxon>
        <taxon>Rhabditomorpha</taxon>
        <taxon>Strongyloidea</taxon>
        <taxon>Metastrongylidae</taxon>
        <taxon>Parelaphostrongylus</taxon>
    </lineage>
</organism>
<comment type="caution">
    <text evidence="2">The sequence shown here is derived from an EMBL/GenBank/DDBJ whole genome shotgun (WGS) entry which is preliminary data.</text>
</comment>
<gene>
    <name evidence="2" type="ORF">KIN20_016857</name>
</gene>
<evidence type="ECO:0000256" key="1">
    <source>
        <dbReference type="SAM" id="MobiDB-lite"/>
    </source>
</evidence>
<dbReference type="Proteomes" id="UP001196413">
    <property type="component" value="Unassembled WGS sequence"/>
</dbReference>
<proteinExistence type="predicted"/>
<dbReference type="EMBL" id="JAHQIW010003376">
    <property type="protein sequence ID" value="KAJ1358432.1"/>
    <property type="molecule type" value="Genomic_DNA"/>
</dbReference>
<sequence>MKVDTLVHNWLSLLISDEVSQFQVNVYTDKDDASKGVKDFIDALSRLRLTEAPTTTEATTLPSTTSTTTSSPESRVVASESPSSSVTASFIPCSIDHLTQVEKIEKHCDGVLEFANDVCKKFFVCVTNNGSSYLNCSRKVCAEFKTKKKKLLCWNNLFHCP</sequence>
<feature type="region of interest" description="Disordered" evidence="1">
    <location>
        <begin position="55"/>
        <end position="76"/>
    </location>
</feature>
<evidence type="ECO:0000313" key="3">
    <source>
        <dbReference type="Proteomes" id="UP001196413"/>
    </source>
</evidence>
<protein>
    <submittedName>
        <fullName evidence="2">Uncharacterized protein</fullName>
    </submittedName>
</protein>
<dbReference type="AlphaFoldDB" id="A0AAD5N063"/>
<accession>A0AAD5N063</accession>
<evidence type="ECO:0000313" key="2">
    <source>
        <dbReference type="EMBL" id="KAJ1358432.1"/>
    </source>
</evidence>